<name>A0ABR8C7R6_9CYAN</name>
<accession>A0ABR8C7R6</accession>
<sequence>MSKIQATPRQSTRVTDKQISPPVKCFCCQDSGLVSNIYITEFVEIPDRGDILPYICQRENCANGQAYLKAYEMSDQERDAYYNTQLRNGKDTDGLPRPMRAREYQANFSTNLNQACCDWLHDRSYDDWVESLRKPPAIAIASQYSQKVEDRDRRILEIQQAIAEAESQGANLSTKIQKTVQMCSDRDRIIYQDWKFLPSGDHQRMLDGIRGLKLCPQSA</sequence>
<evidence type="ECO:0000313" key="1">
    <source>
        <dbReference type="EMBL" id="MBD2316631.1"/>
    </source>
</evidence>
<protein>
    <recommendedName>
        <fullName evidence="3">Phage protein</fullName>
    </recommendedName>
</protein>
<gene>
    <name evidence="1" type="ORF">H6G05_07195</name>
</gene>
<comment type="caution">
    <text evidence="1">The sequence shown here is derived from an EMBL/GenBank/DDBJ whole genome shotgun (WGS) entry which is preliminary data.</text>
</comment>
<proteinExistence type="predicted"/>
<dbReference type="EMBL" id="JACJQY010000008">
    <property type="protein sequence ID" value="MBD2316631.1"/>
    <property type="molecule type" value="Genomic_DNA"/>
</dbReference>
<organism evidence="1 2">
    <name type="scientific">Phormidium tenue FACHB-1050</name>
    <dbReference type="NCBI Taxonomy" id="2692857"/>
    <lineage>
        <taxon>Bacteria</taxon>
        <taxon>Bacillati</taxon>
        <taxon>Cyanobacteriota</taxon>
        <taxon>Cyanophyceae</taxon>
        <taxon>Oscillatoriophycideae</taxon>
        <taxon>Oscillatoriales</taxon>
        <taxon>Oscillatoriaceae</taxon>
        <taxon>Phormidium</taxon>
    </lineage>
</organism>
<dbReference type="Proteomes" id="UP000618445">
    <property type="component" value="Unassembled WGS sequence"/>
</dbReference>
<reference evidence="1 2" key="1">
    <citation type="journal article" date="2020" name="ISME J.">
        <title>Comparative genomics reveals insights into cyanobacterial evolution and habitat adaptation.</title>
        <authorList>
            <person name="Chen M.Y."/>
            <person name="Teng W.K."/>
            <person name="Zhao L."/>
            <person name="Hu C.X."/>
            <person name="Zhou Y.K."/>
            <person name="Han B.P."/>
            <person name="Song L.R."/>
            <person name="Shu W.S."/>
        </authorList>
    </citation>
    <scope>NUCLEOTIDE SEQUENCE [LARGE SCALE GENOMIC DNA]</scope>
    <source>
        <strain evidence="1 2">FACHB-1050</strain>
    </source>
</reference>
<evidence type="ECO:0000313" key="2">
    <source>
        <dbReference type="Proteomes" id="UP000618445"/>
    </source>
</evidence>
<evidence type="ECO:0008006" key="3">
    <source>
        <dbReference type="Google" id="ProtNLM"/>
    </source>
</evidence>
<keyword evidence="2" id="KW-1185">Reference proteome</keyword>
<dbReference type="RefSeq" id="WP_190577519.1">
    <property type="nucleotide sequence ID" value="NZ_CAWPQU010000078.1"/>
</dbReference>